<keyword evidence="3" id="KW-1185">Reference proteome</keyword>
<keyword evidence="1" id="KW-0472">Membrane</keyword>
<evidence type="ECO:0000313" key="2">
    <source>
        <dbReference type="EMBL" id="RQM30913.1"/>
    </source>
</evidence>
<evidence type="ECO:0000256" key="1">
    <source>
        <dbReference type="SAM" id="Phobius"/>
    </source>
</evidence>
<dbReference type="VEuPathDB" id="FungiDB:H257_06427"/>
<feature type="transmembrane region" description="Helical" evidence="1">
    <location>
        <begin position="88"/>
        <end position="109"/>
    </location>
</feature>
<gene>
    <name evidence="2" type="ORF">B5M09_013316</name>
</gene>
<proteinExistence type="predicted"/>
<reference evidence="2" key="1">
    <citation type="submission" date="2018-07" db="EMBL/GenBank/DDBJ databases">
        <title>Annotation of Aphanomyces astaci genome assembly.</title>
        <authorList>
            <person name="Studholme D.J."/>
        </authorList>
    </citation>
    <scope>NUCLEOTIDE SEQUENCE [LARGE SCALE GENOMIC DNA]</scope>
    <source>
        <strain evidence="2">Pc</strain>
    </source>
</reference>
<dbReference type="Proteomes" id="UP000284702">
    <property type="component" value="Unassembled WGS sequence"/>
</dbReference>
<sequence length="163" mass="17969">MEPLPVAVPVADNVMGQWKVPVSDAKESCSENCFPCTSLYDTMSRVSKNSMVYLVCFWICLGLGCARLFVVIITGPSILLADRLADRWFLIVLTLVVPSFLATSVIAAARYKVRSYFNIPGSVPNDCYASCCGLVLAQMRIHKVESLPPFTTNNSLPAYSTYR</sequence>
<keyword evidence="1" id="KW-0812">Transmembrane</keyword>
<accession>A0A3R7YK34</accession>
<evidence type="ECO:0000313" key="3">
    <source>
        <dbReference type="Proteomes" id="UP000284702"/>
    </source>
</evidence>
<name>A0A3R7YK34_APHAT</name>
<dbReference type="AlphaFoldDB" id="A0A3R7YK34"/>
<feature type="transmembrane region" description="Helical" evidence="1">
    <location>
        <begin position="52"/>
        <end position="76"/>
    </location>
</feature>
<dbReference type="EMBL" id="MZMZ02000421">
    <property type="protein sequence ID" value="RQM30913.1"/>
    <property type="molecule type" value="Genomic_DNA"/>
</dbReference>
<protein>
    <submittedName>
        <fullName evidence="2">Uncharacterized protein</fullName>
    </submittedName>
</protein>
<comment type="caution">
    <text evidence="2">The sequence shown here is derived from an EMBL/GenBank/DDBJ whole genome shotgun (WGS) entry which is preliminary data.</text>
</comment>
<keyword evidence="1" id="KW-1133">Transmembrane helix</keyword>
<organism evidence="2 3">
    <name type="scientific">Aphanomyces astaci</name>
    <name type="common">Crayfish plague agent</name>
    <dbReference type="NCBI Taxonomy" id="112090"/>
    <lineage>
        <taxon>Eukaryota</taxon>
        <taxon>Sar</taxon>
        <taxon>Stramenopiles</taxon>
        <taxon>Oomycota</taxon>
        <taxon>Saprolegniomycetes</taxon>
        <taxon>Saprolegniales</taxon>
        <taxon>Verrucalvaceae</taxon>
        <taxon>Aphanomyces</taxon>
    </lineage>
</organism>